<evidence type="ECO:0000313" key="3">
    <source>
        <dbReference type="Proteomes" id="UP000014568"/>
    </source>
</evidence>
<reference evidence="2 3" key="1">
    <citation type="submission" date="2013-06" db="EMBL/GenBank/DDBJ databases">
        <title>The Genome Sequence of Acinetobacter rudis CIP 110305.</title>
        <authorList>
            <consortium name="The Broad Institute Genome Sequencing Platform"/>
            <consortium name="The Broad Institute Genome Sequencing Center for Infectious Disease"/>
            <person name="Cerqueira G."/>
            <person name="Feldgarden M."/>
            <person name="Courvalin P."/>
            <person name="Perichon B."/>
            <person name="Grillot-Courvalin C."/>
            <person name="Clermont D."/>
            <person name="Rocha E."/>
            <person name="Yoon E.-J."/>
            <person name="Nemec A."/>
            <person name="Young S.K."/>
            <person name="Zeng Q."/>
            <person name="Gargeya S."/>
            <person name="Fitzgerald M."/>
            <person name="Abouelleil A."/>
            <person name="Alvarado L."/>
            <person name="Berlin A.M."/>
            <person name="Chapman S.B."/>
            <person name="Dewar J."/>
            <person name="Goldberg J."/>
            <person name="Griggs A."/>
            <person name="Gujja S."/>
            <person name="Hansen M."/>
            <person name="Howarth C."/>
            <person name="Imamovic A."/>
            <person name="Larimer J."/>
            <person name="McCowan C."/>
            <person name="Murphy C."/>
            <person name="Pearson M."/>
            <person name="Priest M."/>
            <person name="Roberts A."/>
            <person name="Saif S."/>
            <person name="Shea T."/>
            <person name="Sykes S."/>
            <person name="Wortman J."/>
            <person name="Nusbaum C."/>
            <person name="Birren B."/>
        </authorList>
    </citation>
    <scope>NUCLEOTIDE SEQUENCE [LARGE SCALE GENOMIC DNA]</scope>
    <source>
        <strain evidence="2 3">CIP 110305</strain>
    </source>
</reference>
<keyword evidence="1" id="KW-1133">Transmembrane helix</keyword>
<dbReference type="EMBL" id="ATGI01000008">
    <property type="protein sequence ID" value="EPF77369.1"/>
    <property type="molecule type" value="Genomic_DNA"/>
</dbReference>
<dbReference type="HOGENOM" id="CLU_1178225_0_0_6"/>
<accession>S3NSX7</accession>
<organism evidence="2 3">
    <name type="scientific">Acinetobacter rudis CIP 110305</name>
    <dbReference type="NCBI Taxonomy" id="421052"/>
    <lineage>
        <taxon>Bacteria</taxon>
        <taxon>Pseudomonadati</taxon>
        <taxon>Pseudomonadota</taxon>
        <taxon>Gammaproteobacteria</taxon>
        <taxon>Moraxellales</taxon>
        <taxon>Moraxellaceae</taxon>
        <taxon>Acinetobacter</taxon>
    </lineage>
</organism>
<sequence>MIVAGGGAGGLFFVFLILVFWGIGSVIFYWVWRRKYLRLGLAVPSLKKWQLGVMYSPIILLILSVLFIFLLNMKNEEYLRYEHEKDKNRFFTIEKETAFGEIILPVGTHISKNIPAGLKYHAPRDLNNVDGIQFPDPVMINGMSVLEISPTIGFLRLAEDYHFLEQGKQRSCVKSNYLIVELNNRQYVEQYFNQGLPIPPSTFKPSLWTIADCTIKIDFPSSVPYWENGVLKNLD</sequence>
<dbReference type="Proteomes" id="UP000014568">
    <property type="component" value="Unassembled WGS sequence"/>
</dbReference>
<protein>
    <submittedName>
        <fullName evidence="2">Uncharacterized protein</fullName>
    </submittedName>
</protein>
<feature type="transmembrane region" description="Helical" evidence="1">
    <location>
        <begin position="12"/>
        <end position="32"/>
    </location>
</feature>
<name>S3NSX7_9GAMM</name>
<evidence type="ECO:0000313" key="2">
    <source>
        <dbReference type="EMBL" id="EPF77369.1"/>
    </source>
</evidence>
<comment type="caution">
    <text evidence="2">The sequence shown here is derived from an EMBL/GenBank/DDBJ whole genome shotgun (WGS) entry which is preliminary data.</text>
</comment>
<keyword evidence="3" id="KW-1185">Reference proteome</keyword>
<dbReference type="eggNOG" id="ENOG5033INZ">
    <property type="taxonomic scope" value="Bacteria"/>
</dbReference>
<dbReference type="OrthoDB" id="6708755at2"/>
<gene>
    <name evidence="2" type="ORF">F945_01035</name>
</gene>
<feature type="transmembrane region" description="Helical" evidence="1">
    <location>
        <begin position="52"/>
        <end position="71"/>
    </location>
</feature>
<dbReference type="AlphaFoldDB" id="S3NSX7"/>
<proteinExistence type="predicted"/>
<evidence type="ECO:0000256" key="1">
    <source>
        <dbReference type="SAM" id="Phobius"/>
    </source>
</evidence>
<keyword evidence="1" id="KW-0812">Transmembrane</keyword>
<dbReference type="RefSeq" id="WP_016655457.1">
    <property type="nucleotide sequence ID" value="NZ_KE340352.1"/>
</dbReference>
<keyword evidence="1" id="KW-0472">Membrane</keyword>
<dbReference type="PATRIC" id="fig|421052.3.peg.1017"/>